<dbReference type="Proteomes" id="UP000271849">
    <property type="component" value="Chromosome"/>
</dbReference>
<comment type="catalytic activity">
    <reaction evidence="1 8">
        <text>Cleavage of hydrophobic, N-terminal signal or leader sequences from secreted and periplasmic proteins.</text>
        <dbReference type="EC" id="3.4.21.89"/>
    </reaction>
</comment>
<dbReference type="PROSITE" id="PS00760">
    <property type="entry name" value="SPASE_I_2"/>
    <property type="match status" value="1"/>
</dbReference>
<dbReference type="InterPro" id="IPR000223">
    <property type="entry name" value="Pept_S26A_signal_pept_1"/>
</dbReference>
<evidence type="ECO:0000256" key="9">
    <source>
        <dbReference type="RuleBase" id="RU362042"/>
    </source>
</evidence>
<evidence type="ECO:0000256" key="7">
    <source>
        <dbReference type="PIRSR" id="PIRSR600223-1"/>
    </source>
</evidence>
<dbReference type="NCBIfam" id="TIGR02227">
    <property type="entry name" value="sigpep_I_bact"/>
    <property type="match status" value="1"/>
</dbReference>
<accession>A0A3B1DW37</accession>
<dbReference type="CDD" id="cd06530">
    <property type="entry name" value="S26_SPase_I"/>
    <property type="match status" value="1"/>
</dbReference>
<evidence type="ECO:0000256" key="4">
    <source>
        <dbReference type="ARBA" id="ARBA00019232"/>
    </source>
</evidence>
<dbReference type="GO" id="GO:0016020">
    <property type="term" value="C:membrane"/>
    <property type="evidence" value="ECO:0007669"/>
    <property type="project" value="UniProtKB-SubCell"/>
</dbReference>
<dbReference type="InterPro" id="IPR019756">
    <property type="entry name" value="Pept_S26A_signal_pept_1_Ser-AS"/>
</dbReference>
<feature type="active site" evidence="7">
    <location>
        <position position="69"/>
    </location>
</feature>
<dbReference type="InterPro" id="IPR019533">
    <property type="entry name" value="Peptidase_S26"/>
</dbReference>
<dbReference type="GO" id="GO:0006465">
    <property type="term" value="P:signal peptide processing"/>
    <property type="evidence" value="ECO:0007669"/>
    <property type="project" value="InterPro"/>
</dbReference>
<dbReference type="PANTHER" id="PTHR43390">
    <property type="entry name" value="SIGNAL PEPTIDASE I"/>
    <property type="match status" value="1"/>
</dbReference>
<organism evidence="11 12">
    <name type="scientific">Buchnera aphidicola</name>
    <name type="common">Cinara strobi</name>
    <dbReference type="NCBI Taxonomy" id="1921549"/>
    <lineage>
        <taxon>Bacteria</taxon>
        <taxon>Pseudomonadati</taxon>
        <taxon>Pseudomonadota</taxon>
        <taxon>Gammaproteobacteria</taxon>
        <taxon>Enterobacterales</taxon>
        <taxon>Erwiniaceae</taxon>
        <taxon>Buchnera</taxon>
    </lineage>
</organism>
<reference evidence="12" key="1">
    <citation type="submission" date="2018-09" db="EMBL/GenBank/DDBJ databases">
        <authorList>
            <person name="Manzano-Marin A."/>
            <person name="Manzano-Marin A."/>
        </authorList>
    </citation>
    <scope>NUCLEOTIDE SEQUENCE [LARGE SCALE GENOMIC DNA]</scope>
    <source>
        <strain evidence="12">BuCistrobi</strain>
    </source>
</reference>
<dbReference type="InterPro" id="IPR019758">
    <property type="entry name" value="Pept_S26A_signal_pept_1_CS"/>
</dbReference>
<keyword evidence="8" id="KW-1133">Transmembrane helix</keyword>
<feature type="transmembrane region" description="Helical" evidence="8">
    <location>
        <begin position="6"/>
        <end position="21"/>
    </location>
</feature>
<evidence type="ECO:0000256" key="6">
    <source>
        <dbReference type="ARBA" id="ARBA00022801"/>
    </source>
</evidence>
<feature type="transmembrane region" description="Helical" evidence="8">
    <location>
        <begin position="42"/>
        <end position="65"/>
    </location>
</feature>
<dbReference type="EMBL" id="LR025085">
    <property type="protein sequence ID" value="VAX76493.1"/>
    <property type="molecule type" value="Genomic_DNA"/>
</dbReference>
<dbReference type="GO" id="GO:0004252">
    <property type="term" value="F:serine-type endopeptidase activity"/>
    <property type="evidence" value="ECO:0007669"/>
    <property type="project" value="InterPro"/>
</dbReference>
<sequence length="285" mass="34657">MKYMFLMLTSIIIVLYSFNYKKNFNYINFQKKKKKKKKIIELIKNFLILILILIVRLFFFESYIISSGSMKPTLFTGDCVIVQKFFINTNNHNYHIWKNFYKPKRNDVIVFKNIHDNNINYVKRIVGVPGDIIFYHPFEKKIYIIKNKNFFLKKKDKFLSSNFIKNHKYKKLNFINTYHTLRLICCTEKHNGYSHDIIIIKGIKNCLFSINRGNKYIQKWVWIIPKDQYFVMGDNRDKSFDSRFWGVISKRNILGKVKFIWFSCNYTSKIWLKIVRFNRIFKKIQ</sequence>
<keyword evidence="8" id="KW-0472">Membrane</keyword>
<evidence type="ECO:0000313" key="12">
    <source>
        <dbReference type="Proteomes" id="UP000271849"/>
    </source>
</evidence>
<keyword evidence="8" id="KW-0812">Transmembrane</keyword>
<dbReference type="OrthoDB" id="9815782at2"/>
<name>A0A3B1DW37_9GAMM</name>
<evidence type="ECO:0000256" key="8">
    <source>
        <dbReference type="RuleBase" id="RU003993"/>
    </source>
</evidence>
<dbReference type="STRING" id="1921549.GCA_900128825_00171"/>
<feature type="domain" description="Peptidase S26" evidence="10">
    <location>
        <begin position="40"/>
        <end position="262"/>
    </location>
</feature>
<feature type="active site" evidence="7">
    <location>
        <position position="123"/>
    </location>
</feature>
<keyword evidence="5 8" id="KW-0645">Protease</keyword>
<proteinExistence type="inferred from homology"/>
<dbReference type="Gene3D" id="2.10.109.10">
    <property type="entry name" value="Umud Fragment, subunit A"/>
    <property type="match status" value="1"/>
</dbReference>
<evidence type="ECO:0000256" key="1">
    <source>
        <dbReference type="ARBA" id="ARBA00000677"/>
    </source>
</evidence>
<dbReference type="Pfam" id="PF10502">
    <property type="entry name" value="Peptidase_S26"/>
    <property type="match status" value="1"/>
</dbReference>
<dbReference type="AlphaFoldDB" id="A0A3B1DW37"/>
<dbReference type="PRINTS" id="PR00727">
    <property type="entry name" value="LEADERPTASE"/>
</dbReference>
<dbReference type="GO" id="GO:0009003">
    <property type="term" value="F:signal peptidase activity"/>
    <property type="evidence" value="ECO:0007669"/>
    <property type="project" value="UniProtKB-EC"/>
</dbReference>
<evidence type="ECO:0000256" key="3">
    <source>
        <dbReference type="ARBA" id="ARBA00013208"/>
    </source>
</evidence>
<dbReference type="PROSITE" id="PS00761">
    <property type="entry name" value="SPASE_I_3"/>
    <property type="match status" value="1"/>
</dbReference>
<comment type="similarity">
    <text evidence="2 9">Belongs to the peptidase S26 family.</text>
</comment>
<dbReference type="InterPro" id="IPR036286">
    <property type="entry name" value="LexA/Signal_pep-like_sf"/>
</dbReference>
<dbReference type="PANTHER" id="PTHR43390:SF1">
    <property type="entry name" value="CHLOROPLAST PROCESSING PEPTIDASE"/>
    <property type="match status" value="1"/>
</dbReference>
<comment type="subcellular location">
    <subcellularLocation>
        <location evidence="9">Membrane</location>
        <topology evidence="9">Multi-pass membrane protein</topology>
    </subcellularLocation>
</comment>
<evidence type="ECO:0000313" key="11">
    <source>
        <dbReference type="EMBL" id="VAX76493.1"/>
    </source>
</evidence>
<gene>
    <name evidence="11" type="primary">lepB</name>
    <name evidence="11" type="ORF">BUCINSTRO3249_0172</name>
</gene>
<keyword evidence="6 8" id="KW-0378">Hydrolase</keyword>
<protein>
    <recommendedName>
        <fullName evidence="4 8">Signal peptidase I</fullName>
        <ecNumber evidence="3 8">3.4.21.89</ecNumber>
    </recommendedName>
</protein>
<dbReference type="PROSITE" id="PS00501">
    <property type="entry name" value="SPASE_I_1"/>
    <property type="match status" value="1"/>
</dbReference>
<evidence type="ECO:0000256" key="5">
    <source>
        <dbReference type="ARBA" id="ARBA00022670"/>
    </source>
</evidence>
<dbReference type="EC" id="3.4.21.89" evidence="3 8"/>
<evidence type="ECO:0000256" key="2">
    <source>
        <dbReference type="ARBA" id="ARBA00009370"/>
    </source>
</evidence>
<evidence type="ECO:0000259" key="10">
    <source>
        <dbReference type="Pfam" id="PF10502"/>
    </source>
</evidence>
<dbReference type="InterPro" id="IPR019757">
    <property type="entry name" value="Pept_S26A_signal_pept_1_Lys-AS"/>
</dbReference>
<dbReference type="SUPFAM" id="SSF51306">
    <property type="entry name" value="LexA/Signal peptidase"/>
    <property type="match status" value="1"/>
</dbReference>